<evidence type="ECO:0000259" key="9">
    <source>
        <dbReference type="PROSITE" id="PS51379"/>
    </source>
</evidence>
<dbReference type="Pfam" id="PF13450">
    <property type="entry name" value="NAD_binding_8"/>
    <property type="match status" value="1"/>
</dbReference>
<dbReference type="Gene3D" id="3.30.70.20">
    <property type="match status" value="1"/>
</dbReference>
<evidence type="ECO:0000313" key="11">
    <source>
        <dbReference type="Proteomes" id="UP000605201"/>
    </source>
</evidence>
<keyword evidence="5" id="KW-0285">Flavoprotein</keyword>
<reference evidence="10 11" key="1">
    <citation type="submission" date="2020-08" db="EMBL/GenBank/DDBJ databases">
        <title>Bridging the membrane lipid divide: bacteria of the FCB group superphylum have the potential to synthesize archaeal ether lipids.</title>
        <authorList>
            <person name="Villanueva L."/>
            <person name="Von Meijenfeldt F.A.B."/>
            <person name="Westbye A.B."/>
            <person name="Yadav S."/>
            <person name="Hopmans E.C."/>
            <person name="Dutilh B.E."/>
            <person name="Sinninghe Damste J.S."/>
        </authorList>
    </citation>
    <scope>NUCLEOTIDE SEQUENCE [LARGE SCALE GENOMIC DNA]</scope>
    <source>
        <strain evidence="10">NIOZ-UU17</strain>
    </source>
</reference>
<evidence type="ECO:0000256" key="7">
    <source>
        <dbReference type="ARBA" id="ARBA00023004"/>
    </source>
</evidence>
<evidence type="ECO:0000256" key="1">
    <source>
        <dbReference type="ARBA" id="ARBA00001974"/>
    </source>
</evidence>
<protein>
    <submittedName>
        <fullName evidence="10">CoB--CoM heterodisulfide reductase iron-sulfur subunit A family protein</fullName>
    </submittedName>
</protein>
<dbReference type="Proteomes" id="UP000605201">
    <property type="component" value="Unassembled WGS sequence"/>
</dbReference>
<comment type="caution">
    <text evidence="10">The sequence shown here is derived from an EMBL/GenBank/DDBJ whole genome shotgun (WGS) entry which is preliminary data.</text>
</comment>
<dbReference type="PANTHER" id="PTHR43498">
    <property type="entry name" value="FERREDOXIN:COB-COM HETERODISULFIDE REDUCTASE SUBUNIT A"/>
    <property type="match status" value="1"/>
</dbReference>
<dbReference type="AlphaFoldDB" id="A0A8J6TLI1"/>
<evidence type="ECO:0000256" key="6">
    <source>
        <dbReference type="ARBA" id="ARBA00023002"/>
    </source>
</evidence>
<keyword evidence="6" id="KW-0560">Oxidoreductase</keyword>
<organism evidence="10 11">
    <name type="scientific">Candidatus Desulfatibia vada</name>
    <dbReference type="NCBI Taxonomy" id="2841696"/>
    <lineage>
        <taxon>Bacteria</taxon>
        <taxon>Pseudomonadati</taxon>
        <taxon>Thermodesulfobacteriota</taxon>
        <taxon>Desulfobacteria</taxon>
        <taxon>Desulfobacterales</taxon>
        <taxon>Desulfobacterales incertae sedis</taxon>
        <taxon>Candidatus Desulfatibia</taxon>
    </lineage>
</organism>
<evidence type="ECO:0000256" key="8">
    <source>
        <dbReference type="ARBA" id="ARBA00023014"/>
    </source>
</evidence>
<dbReference type="Gene3D" id="3.50.50.60">
    <property type="entry name" value="FAD/NAD(P)-binding domain"/>
    <property type="match status" value="1"/>
</dbReference>
<dbReference type="GO" id="GO:0051539">
    <property type="term" value="F:4 iron, 4 sulfur cluster binding"/>
    <property type="evidence" value="ECO:0007669"/>
    <property type="project" value="UniProtKB-KW"/>
</dbReference>
<dbReference type="InterPro" id="IPR036188">
    <property type="entry name" value="FAD/NAD-bd_sf"/>
</dbReference>
<comment type="cofactor">
    <cofactor evidence="1">
        <name>FAD</name>
        <dbReference type="ChEBI" id="CHEBI:57692"/>
    </cofactor>
</comment>
<comment type="similarity">
    <text evidence="2">Belongs to the HdrA family.</text>
</comment>
<dbReference type="EMBL" id="JACNIG010000292">
    <property type="protein sequence ID" value="MBC8433339.1"/>
    <property type="molecule type" value="Genomic_DNA"/>
</dbReference>
<evidence type="ECO:0000256" key="2">
    <source>
        <dbReference type="ARBA" id="ARBA00006561"/>
    </source>
</evidence>
<dbReference type="InterPro" id="IPR039650">
    <property type="entry name" value="HdrA-like"/>
</dbReference>
<keyword evidence="4" id="KW-0479">Metal-binding</keyword>
<keyword evidence="3" id="KW-0004">4Fe-4S</keyword>
<evidence type="ECO:0000313" key="10">
    <source>
        <dbReference type="EMBL" id="MBC8433339.1"/>
    </source>
</evidence>
<evidence type="ECO:0000256" key="4">
    <source>
        <dbReference type="ARBA" id="ARBA00022723"/>
    </source>
</evidence>
<dbReference type="InterPro" id="IPR017900">
    <property type="entry name" value="4Fe4S_Fe_S_CS"/>
</dbReference>
<dbReference type="PANTHER" id="PTHR43498:SF1">
    <property type="entry name" value="COB--COM HETERODISULFIDE REDUCTASE IRON-SULFUR SUBUNIT A"/>
    <property type="match status" value="1"/>
</dbReference>
<dbReference type="Pfam" id="PF00037">
    <property type="entry name" value="Fer4"/>
    <property type="match status" value="1"/>
</dbReference>
<keyword evidence="5" id="KW-0274">FAD</keyword>
<sequence length="414" mass="45236">MSGSKKKVLVMGGGIAGLSSALELSKTGYIDVEILEKSSFLGGHAIQFACKATDRCVSCGACMVEEKLKQAVENPNIHIYSRSRIQKITKSEKFSIDIIIKPAYIDSKMCTGCGVCLDTCPFEGSVIRGFSKNNMPLYTICEDSCLYFKDKSCAKCQKLCPEGAINLDSLESCHTSEVDAIIAATGFQPYNPVSKPYGYGLFDNVVTNLELERTLRKNSTAARPSDGKAPRDIAFIQCVGSRDVGLNHLWCSKVCCASALRMANLIKMRQPDTEITFFYIDVQTFGKNFQAFYDEIQKNIRQIRAIPGDIYPTRDGRLQLTYFDGAKSQSVDETFDLVVLSIGLIPGQDNPDLAGLFNLEILETGFLAPVENGTSGICDGIFTAGTVEGPMSIPETIAHATDVSWKAIKYLNLG</sequence>
<gene>
    <name evidence="10" type="ORF">H8D96_15620</name>
</gene>
<dbReference type="PROSITE" id="PS00198">
    <property type="entry name" value="4FE4S_FER_1"/>
    <property type="match status" value="1"/>
</dbReference>
<evidence type="ECO:0000256" key="3">
    <source>
        <dbReference type="ARBA" id="ARBA00022485"/>
    </source>
</evidence>
<dbReference type="PROSITE" id="PS51379">
    <property type="entry name" value="4FE4S_FER_2"/>
    <property type="match status" value="1"/>
</dbReference>
<dbReference type="GO" id="GO:0046872">
    <property type="term" value="F:metal ion binding"/>
    <property type="evidence" value="ECO:0007669"/>
    <property type="project" value="UniProtKB-KW"/>
</dbReference>
<proteinExistence type="inferred from homology"/>
<dbReference type="SUPFAM" id="SSF51905">
    <property type="entry name" value="FAD/NAD(P)-binding domain"/>
    <property type="match status" value="1"/>
</dbReference>
<name>A0A8J6TLI1_9BACT</name>
<dbReference type="GO" id="GO:0016491">
    <property type="term" value="F:oxidoreductase activity"/>
    <property type="evidence" value="ECO:0007669"/>
    <property type="project" value="UniProtKB-KW"/>
</dbReference>
<keyword evidence="7" id="KW-0408">Iron</keyword>
<evidence type="ECO:0000256" key="5">
    <source>
        <dbReference type="ARBA" id="ARBA00022827"/>
    </source>
</evidence>
<accession>A0A8J6TLI1</accession>
<keyword evidence="8" id="KW-0411">Iron-sulfur</keyword>
<dbReference type="InterPro" id="IPR017896">
    <property type="entry name" value="4Fe4S_Fe-S-bd"/>
</dbReference>
<feature type="domain" description="4Fe-4S ferredoxin-type" evidence="9">
    <location>
        <begin position="101"/>
        <end position="130"/>
    </location>
</feature>